<dbReference type="Gene3D" id="1.10.10.10">
    <property type="entry name" value="Winged helix-like DNA-binding domain superfamily/Winged helix DNA-binding domain"/>
    <property type="match status" value="1"/>
</dbReference>
<gene>
    <name evidence="4" type="ORF">M011DRAFT_495835</name>
</gene>
<organism evidence="4 5">
    <name type="scientific">Sporormia fimetaria CBS 119925</name>
    <dbReference type="NCBI Taxonomy" id="1340428"/>
    <lineage>
        <taxon>Eukaryota</taxon>
        <taxon>Fungi</taxon>
        <taxon>Dikarya</taxon>
        <taxon>Ascomycota</taxon>
        <taxon>Pezizomycotina</taxon>
        <taxon>Dothideomycetes</taxon>
        <taxon>Pleosporomycetidae</taxon>
        <taxon>Pleosporales</taxon>
        <taxon>Sporormiaceae</taxon>
        <taxon>Sporormia</taxon>
    </lineage>
</organism>
<dbReference type="GO" id="GO:0006281">
    <property type="term" value="P:DNA repair"/>
    <property type="evidence" value="ECO:0007669"/>
    <property type="project" value="InterPro"/>
</dbReference>
<evidence type="ECO:0000256" key="1">
    <source>
        <dbReference type="ARBA" id="ARBA00022763"/>
    </source>
</evidence>
<dbReference type="Pfam" id="PF01035">
    <property type="entry name" value="DNA_binding_1"/>
    <property type="match status" value="1"/>
</dbReference>
<dbReference type="InterPro" id="IPR036388">
    <property type="entry name" value="WH-like_DNA-bd_sf"/>
</dbReference>
<dbReference type="InterPro" id="IPR014048">
    <property type="entry name" value="MethylDNA_cys_MeTrfase_DNA-bd"/>
</dbReference>
<sequence length="147" mass="15989">MPRGERSEEAWAWYTAVYEAVQEIPYGRVTSYGHIALLVGKLGVCLKHLPSESTDPDKPSSTFHGGNVPWQRVINSKGVISPRGPGGAARQAAALRAEGVEVQQDAMGEFSVDMARFGWFPSVLPSEEGLEEGRDEETAEDEAAYHA</sequence>
<dbReference type="PANTHER" id="PTHR42942">
    <property type="entry name" value="6-O-METHYLGUANINE DNA METHYLTRANSFERASE"/>
    <property type="match status" value="1"/>
</dbReference>
<reference evidence="4" key="1">
    <citation type="journal article" date="2020" name="Stud. Mycol.">
        <title>101 Dothideomycetes genomes: a test case for predicting lifestyles and emergence of pathogens.</title>
        <authorList>
            <person name="Haridas S."/>
            <person name="Albert R."/>
            <person name="Binder M."/>
            <person name="Bloem J."/>
            <person name="Labutti K."/>
            <person name="Salamov A."/>
            <person name="Andreopoulos B."/>
            <person name="Baker S."/>
            <person name="Barry K."/>
            <person name="Bills G."/>
            <person name="Bluhm B."/>
            <person name="Cannon C."/>
            <person name="Castanera R."/>
            <person name="Culley D."/>
            <person name="Daum C."/>
            <person name="Ezra D."/>
            <person name="Gonzalez J."/>
            <person name="Henrissat B."/>
            <person name="Kuo A."/>
            <person name="Liang C."/>
            <person name="Lipzen A."/>
            <person name="Lutzoni F."/>
            <person name="Magnuson J."/>
            <person name="Mondo S."/>
            <person name="Nolan M."/>
            <person name="Ohm R."/>
            <person name="Pangilinan J."/>
            <person name="Park H.-J."/>
            <person name="Ramirez L."/>
            <person name="Alfaro M."/>
            <person name="Sun H."/>
            <person name="Tritt A."/>
            <person name="Yoshinaga Y."/>
            <person name="Zwiers L.-H."/>
            <person name="Turgeon B."/>
            <person name="Goodwin S."/>
            <person name="Spatafora J."/>
            <person name="Crous P."/>
            <person name="Grigoriev I."/>
        </authorList>
    </citation>
    <scope>NUCLEOTIDE SEQUENCE</scope>
    <source>
        <strain evidence="4">CBS 119925</strain>
    </source>
</reference>
<dbReference type="Proteomes" id="UP000799440">
    <property type="component" value="Unassembled WGS sequence"/>
</dbReference>
<dbReference type="GO" id="GO:0003824">
    <property type="term" value="F:catalytic activity"/>
    <property type="evidence" value="ECO:0007669"/>
    <property type="project" value="InterPro"/>
</dbReference>
<keyword evidence="5" id="KW-1185">Reference proteome</keyword>
<dbReference type="CDD" id="cd06445">
    <property type="entry name" value="ATase"/>
    <property type="match status" value="1"/>
</dbReference>
<dbReference type="PANTHER" id="PTHR42942:SF1">
    <property type="entry name" value="ALKYLTRANSFERASE-LIKE PROTEIN 1"/>
    <property type="match status" value="1"/>
</dbReference>
<protein>
    <submittedName>
        <fullName evidence="4">MGMT family protein</fullName>
    </submittedName>
</protein>
<feature type="compositionally biased region" description="Acidic residues" evidence="2">
    <location>
        <begin position="128"/>
        <end position="147"/>
    </location>
</feature>
<feature type="region of interest" description="Disordered" evidence="2">
    <location>
        <begin position="126"/>
        <end position="147"/>
    </location>
</feature>
<name>A0A6A6V5V3_9PLEO</name>
<dbReference type="SUPFAM" id="SSF46767">
    <property type="entry name" value="Methylated DNA-protein cysteine methyltransferase, C-terminal domain"/>
    <property type="match status" value="1"/>
</dbReference>
<dbReference type="InterPro" id="IPR052520">
    <property type="entry name" value="ATL_DNA_repair"/>
</dbReference>
<dbReference type="InterPro" id="IPR036217">
    <property type="entry name" value="MethylDNA_cys_MeTrfase_DNAb"/>
</dbReference>
<dbReference type="AlphaFoldDB" id="A0A6A6V5V3"/>
<keyword evidence="1" id="KW-0227">DNA damage</keyword>
<dbReference type="EMBL" id="MU006584">
    <property type="protein sequence ID" value="KAF2745099.1"/>
    <property type="molecule type" value="Genomic_DNA"/>
</dbReference>
<evidence type="ECO:0000259" key="3">
    <source>
        <dbReference type="Pfam" id="PF01035"/>
    </source>
</evidence>
<evidence type="ECO:0000256" key="2">
    <source>
        <dbReference type="SAM" id="MobiDB-lite"/>
    </source>
</evidence>
<feature type="domain" description="Methylated-DNA-[protein]-cysteine S-methyltransferase DNA binding" evidence="3">
    <location>
        <begin position="13"/>
        <end position="100"/>
    </location>
</feature>
<dbReference type="OrthoDB" id="2548197at2759"/>
<accession>A0A6A6V5V3</accession>
<evidence type="ECO:0000313" key="5">
    <source>
        <dbReference type="Proteomes" id="UP000799440"/>
    </source>
</evidence>
<evidence type="ECO:0000313" key="4">
    <source>
        <dbReference type="EMBL" id="KAF2745099.1"/>
    </source>
</evidence>
<proteinExistence type="predicted"/>